<evidence type="ECO:0000313" key="10">
    <source>
        <dbReference type="EMBL" id="KNC98847.1"/>
    </source>
</evidence>
<dbReference type="OMA" id="FWRPALG"/>
<comment type="pathway">
    <text evidence="2">Secondary metabolite biosynthesis.</text>
</comment>
<keyword evidence="4" id="KW-0808">Transferase</keyword>
<dbReference type="AlphaFoldDB" id="A0A0L0HCC5"/>
<feature type="transmembrane region" description="Helical" evidence="8">
    <location>
        <begin position="170"/>
        <end position="199"/>
    </location>
</feature>
<dbReference type="Proteomes" id="UP000053201">
    <property type="component" value="Unassembled WGS sequence"/>
</dbReference>
<dbReference type="OrthoDB" id="10010093at2759"/>
<dbReference type="VEuPathDB" id="FungiDB:SPPG_05820"/>
<organism evidence="10 11">
    <name type="scientific">Spizellomyces punctatus (strain DAOM BR117)</name>
    <dbReference type="NCBI Taxonomy" id="645134"/>
    <lineage>
        <taxon>Eukaryota</taxon>
        <taxon>Fungi</taxon>
        <taxon>Fungi incertae sedis</taxon>
        <taxon>Chytridiomycota</taxon>
        <taxon>Chytridiomycota incertae sedis</taxon>
        <taxon>Chytridiomycetes</taxon>
        <taxon>Spizellomycetales</taxon>
        <taxon>Spizellomycetaceae</taxon>
        <taxon>Spizellomyces</taxon>
    </lineage>
</organism>
<feature type="transmembrane region" description="Helical" evidence="8">
    <location>
        <begin position="38"/>
        <end position="59"/>
    </location>
</feature>
<dbReference type="PANTHER" id="PTHR31595">
    <property type="entry name" value="LONG-CHAIN-ALCOHOL O-FATTY-ACYLTRANSFERASE 3-RELATED"/>
    <property type="match status" value="1"/>
</dbReference>
<evidence type="ECO:0000256" key="8">
    <source>
        <dbReference type="SAM" id="Phobius"/>
    </source>
</evidence>
<evidence type="ECO:0000256" key="5">
    <source>
        <dbReference type="ARBA" id="ARBA00022692"/>
    </source>
</evidence>
<feature type="transmembrane region" description="Helical" evidence="8">
    <location>
        <begin position="12"/>
        <end position="31"/>
    </location>
</feature>
<dbReference type="EMBL" id="KQ257459">
    <property type="protein sequence ID" value="KNC98847.1"/>
    <property type="molecule type" value="Genomic_DNA"/>
</dbReference>
<evidence type="ECO:0000259" key="9">
    <source>
        <dbReference type="Pfam" id="PF13813"/>
    </source>
</evidence>
<evidence type="ECO:0000256" key="1">
    <source>
        <dbReference type="ARBA" id="ARBA00004141"/>
    </source>
</evidence>
<sequence length="373" mass="42553">MSLFTSFSPASLVALNVLFFYGLTFLTYFIIHALPVSALRSCILLSICASYLVTTPFILPHPGQYARLFMTTIAWVFALRTWEILNNAALESSIKGNVRHFCGYLHAFVDRKNPHLRDPGERRERFLRRTGRGILKLVGFHFASCTVPFLNGSEAAEFWAGTTYLSPSRYIATVLAGLIMYLWMGGIADVLFSIIEFLLRVRTRDMFERPYAATSLRAFWRWRWNGPFQECLARAIIGGGPNERVRYNEKEKVDEERNDAKPPSMSATMLAAFNIFLLSGVFHEHVNFVAFKEVSAQNCMFFLIQFVGLAMELQWSRTKMYKSLPNPLRWCAVLLFAALSGSLFVAPYMHNGGLKAFPFPDFGCVSWWPQIHL</sequence>
<keyword evidence="6 8" id="KW-1133">Transmembrane helix</keyword>
<keyword evidence="11" id="KW-1185">Reference proteome</keyword>
<comment type="similarity">
    <text evidence="3">Belongs to the wax synthase family.</text>
</comment>
<evidence type="ECO:0000256" key="3">
    <source>
        <dbReference type="ARBA" id="ARBA00007282"/>
    </source>
</evidence>
<dbReference type="Pfam" id="PF13813">
    <property type="entry name" value="MBOAT_2"/>
    <property type="match status" value="1"/>
</dbReference>
<keyword evidence="5 8" id="KW-0812">Transmembrane</keyword>
<evidence type="ECO:0000313" key="11">
    <source>
        <dbReference type="Proteomes" id="UP000053201"/>
    </source>
</evidence>
<feature type="transmembrane region" description="Helical" evidence="8">
    <location>
        <begin position="327"/>
        <end position="349"/>
    </location>
</feature>
<evidence type="ECO:0000256" key="4">
    <source>
        <dbReference type="ARBA" id="ARBA00022679"/>
    </source>
</evidence>
<name>A0A0L0HCC5_SPIPD</name>
<gene>
    <name evidence="10" type="ORF">SPPG_05820</name>
</gene>
<comment type="subcellular location">
    <subcellularLocation>
        <location evidence="1">Membrane</location>
        <topology evidence="1">Multi-pass membrane protein</topology>
    </subcellularLocation>
</comment>
<feature type="transmembrane region" description="Helical" evidence="8">
    <location>
        <begin position="65"/>
        <end position="85"/>
    </location>
</feature>
<feature type="domain" description="Wax synthase" evidence="9">
    <location>
        <begin position="205"/>
        <end position="303"/>
    </location>
</feature>
<evidence type="ECO:0000256" key="6">
    <source>
        <dbReference type="ARBA" id="ARBA00022989"/>
    </source>
</evidence>
<dbReference type="GO" id="GO:0008374">
    <property type="term" value="F:O-acyltransferase activity"/>
    <property type="evidence" value="ECO:0007669"/>
    <property type="project" value="InterPro"/>
</dbReference>
<accession>A0A0L0HCC5</accession>
<dbReference type="RefSeq" id="XP_016606887.1">
    <property type="nucleotide sequence ID" value="XM_016754031.1"/>
</dbReference>
<keyword evidence="7 8" id="KW-0472">Membrane</keyword>
<dbReference type="InterPro" id="IPR044851">
    <property type="entry name" value="Wax_synthase"/>
</dbReference>
<dbReference type="GO" id="GO:0006629">
    <property type="term" value="P:lipid metabolic process"/>
    <property type="evidence" value="ECO:0007669"/>
    <property type="project" value="InterPro"/>
</dbReference>
<dbReference type="InterPro" id="IPR032805">
    <property type="entry name" value="Wax_synthase_dom"/>
</dbReference>
<protein>
    <recommendedName>
        <fullName evidence="9">Wax synthase domain-containing protein</fullName>
    </recommendedName>
</protein>
<dbReference type="PANTHER" id="PTHR31595:SF57">
    <property type="entry name" value="OS04G0481900 PROTEIN"/>
    <property type="match status" value="1"/>
</dbReference>
<dbReference type="InParanoid" id="A0A0L0HCC5"/>
<dbReference type="GO" id="GO:0016020">
    <property type="term" value="C:membrane"/>
    <property type="evidence" value="ECO:0007669"/>
    <property type="project" value="UniProtKB-SubCell"/>
</dbReference>
<evidence type="ECO:0000256" key="2">
    <source>
        <dbReference type="ARBA" id="ARBA00005179"/>
    </source>
</evidence>
<feature type="transmembrane region" description="Helical" evidence="8">
    <location>
        <begin position="133"/>
        <end position="150"/>
    </location>
</feature>
<dbReference type="GeneID" id="27689172"/>
<reference evidence="10 11" key="1">
    <citation type="submission" date="2009-08" db="EMBL/GenBank/DDBJ databases">
        <title>The Genome Sequence of Spizellomyces punctatus strain DAOM BR117.</title>
        <authorList>
            <consortium name="The Broad Institute Genome Sequencing Platform"/>
            <person name="Russ C."/>
            <person name="Cuomo C."/>
            <person name="Shea T."/>
            <person name="Young S.K."/>
            <person name="Zeng Q."/>
            <person name="Koehrsen M."/>
            <person name="Haas B."/>
            <person name="Borodovsky M."/>
            <person name="Guigo R."/>
            <person name="Alvarado L."/>
            <person name="Berlin A."/>
            <person name="Bochicchio J."/>
            <person name="Borenstein D."/>
            <person name="Chapman S."/>
            <person name="Chen Z."/>
            <person name="Engels R."/>
            <person name="Freedman E."/>
            <person name="Gellesch M."/>
            <person name="Goldberg J."/>
            <person name="Griggs A."/>
            <person name="Gujja S."/>
            <person name="Heiman D."/>
            <person name="Hepburn T."/>
            <person name="Howarth C."/>
            <person name="Jen D."/>
            <person name="Larson L."/>
            <person name="Lewis B."/>
            <person name="Mehta T."/>
            <person name="Park D."/>
            <person name="Pearson M."/>
            <person name="Roberts A."/>
            <person name="Saif S."/>
            <person name="Shenoy N."/>
            <person name="Sisk P."/>
            <person name="Stolte C."/>
            <person name="Sykes S."/>
            <person name="Thomson T."/>
            <person name="Walk T."/>
            <person name="White J."/>
            <person name="Yandava C."/>
            <person name="Burger G."/>
            <person name="Gray M.W."/>
            <person name="Holland P.W.H."/>
            <person name="King N."/>
            <person name="Lang F.B.F."/>
            <person name="Roger A.J."/>
            <person name="Ruiz-Trillo I."/>
            <person name="Lander E."/>
            <person name="Nusbaum C."/>
        </authorList>
    </citation>
    <scope>NUCLEOTIDE SEQUENCE [LARGE SCALE GENOMIC DNA]</scope>
    <source>
        <strain evidence="10 11">DAOM BR117</strain>
    </source>
</reference>
<evidence type="ECO:0000256" key="7">
    <source>
        <dbReference type="ARBA" id="ARBA00023136"/>
    </source>
</evidence>
<proteinExistence type="inferred from homology"/>